<evidence type="ECO:0000259" key="9">
    <source>
        <dbReference type="PROSITE" id="PS50893"/>
    </source>
</evidence>
<dbReference type="PROSITE" id="PS00211">
    <property type="entry name" value="ABC_TRANSPORTER_1"/>
    <property type="match status" value="1"/>
</dbReference>
<dbReference type="GO" id="GO:0016887">
    <property type="term" value="F:ATP hydrolysis activity"/>
    <property type="evidence" value="ECO:0007669"/>
    <property type="project" value="InterPro"/>
</dbReference>
<keyword evidence="8" id="KW-0472">Membrane</keyword>
<dbReference type="AlphaFoldDB" id="A0AAW9SGW4"/>
<dbReference type="InterPro" id="IPR017871">
    <property type="entry name" value="ABC_transporter-like_CS"/>
</dbReference>
<keyword evidence="5 10" id="KW-0067">ATP-binding</keyword>
<dbReference type="PANTHER" id="PTHR42781">
    <property type="entry name" value="SPERMIDINE/PUTRESCINE IMPORT ATP-BINDING PROTEIN POTA"/>
    <property type="match status" value="1"/>
</dbReference>
<evidence type="ECO:0000256" key="6">
    <source>
        <dbReference type="ARBA" id="ARBA00023004"/>
    </source>
</evidence>
<accession>A0AAW9SGW4</accession>
<dbReference type="GO" id="GO:0005524">
    <property type="term" value="F:ATP binding"/>
    <property type="evidence" value="ECO:0007669"/>
    <property type="project" value="UniProtKB-KW"/>
</dbReference>
<dbReference type="EMBL" id="JBDKWZ010000026">
    <property type="protein sequence ID" value="MEN7551728.1"/>
    <property type="molecule type" value="Genomic_DNA"/>
</dbReference>
<evidence type="ECO:0000313" key="11">
    <source>
        <dbReference type="Proteomes" id="UP001403385"/>
    </source>
</evidence>
<dbReference type="InterPro" id="IPR003593">
    <property type="entry name" value="AAA+_ATPase"/>
</dbReference>
<keyword evidence="11" id="KW-1185">Reference proteome</keyword>
<keyword evidence="6" id="KW-0408">Iron</keyword>
<feature type="domain" description="ABC transporter" evidence="9">
    <location>
        <begin position="1"/>
        <end position="239"/>
    </location>
</feature>
<evidence type="ECO:0000256" key="1">
    <source>
        <dbReference type="ARBA" id="ARBA00022448"/>
    </source>
</evidence>
<evidence type="ECO:0000256" key="3">
    <source>
        <dbReference type="ARBA" id="ARBA00022496"/>
    </source>
</evidence>
<organism evidence="10 11">
    <name type="scientific">Rapidithrix thailandica</name>
    <dbReference type="NCBI Taxonomy" id="413964"/>
    <lineage>
        <taxon>Bacteria</taxon>
        <taxon>Pseudomonadati</taxon>
        <taxon>Bacteroidota</taxon>
        <taxon>Cytophagia</taxon>
        <taxon>Cytophagales</taxon>
        <taxon>Flammeovirgaceae</taxon>
        <taxon>Rapidithrix</taxon>
    </lineage>
</organism>
<protein>
    <submittedName>
        <fullName evidence="10">ATP-binding cassette domain-containing protein</fullName>
    </submittedName>
</protein>
<evidence type="ECO:0000256" key="7">
    <source>
        <dbReference type="ARBA" id="ARBA00023065"/>
    </source>
</evidence>
<name>A0AAW9SGW4_9BACT</name>
<evidence type="ECO:0000256" key="2">
    <source>
        <dbReference type="ARBA" id="ARBA00022475"/>
    </source>
</evidence>
<dbReference type="Pfam" id="PF00005">
    <property type="entry name" value="ABC_tran"/>
    <property type="match status" value="1"/>
</dbReference>
<dbReference type="SUPFAM" id="SSF52540">
    <property type="entry name" value="P-loop containing nucleoside triphosphate hydrolases"/>
    <property type="match status" value="1"/>
</dbReference>
<gene>
    <name evidence="10" type="ORF">AAG747_27680</name>
</gene>
<sequence>MITLDIEKVLQAADGKMNLRVNLKVENGQFITLYGESGAGKTSTLRILSGLLKPDKGTITVNGETWFDAKRNIHLSPQQRRIGYVFQDYALFPNMTVRQNLEFALRTKHSDRQTGRENISDLIEIIELGELQNRKPETLSGGQKQRVALARALVQRPGILLLDEPLAALDMKIRLKLQDYLLTVHREFQLTTLLISHDTGEIIKLSDRVFMIENGTITRQGTPDEIFINRRISGKFKFTGEVLKIEQQEVVFIVTVLIQNNVVKVIAQEEEVKGLAVGDKVMVASKAFNPILYKME</sequence>
<proteinExistence type="predicted"/>
<dbReference type="GO" id="GO:0016020">
    <property type="term" value="C:membrane"/>
    <property type="evidence" value="ECO:0007669"/>
    <property type="project" value="InterPro"/>
</dbReference>
<dbReference type="InterPro" id="IPR003439">
    <property type="entry name" value="ABC_transporter-like_ATP-bd"/>
</dbReference>
<keyword evidence="3" id="KW-0410">Iron transport</keyword>
<dbReference type="InterPro" id="IPR015853">
    <property type="entry name" value="ABC_transpr_FbpC"/>
</dbReference>
<dbReference type="RefSeq" id="WP_346824507.1">
    <property type="nucleotide sequence ID" value="NZ_JBDKWZ010000026.1"/>
</dbReference>
<dbReference type="CDD" id="cd03259">
    <property type="entry name" value="ABC_Carb_Solutes_like"/>
    <property type="match status" value="1"/>
</dbReference>
<keyword evidence="7" id="KW-0406">Ion transport</keyword>
<evidence type="ECO:0000256" key="4">
    <source>
        <dbReference type="ARBA" id="ARBA00022741"/>
    </source>
</evidence>
<keyword evidence="1" id="KW-0813">Transport</keyword>
<dbReference type="PROSITE" id="PS50893">
    <property type="entry name" value="ABC_TRANSPORTER_2"/>
    <property type="match status" value="1"/>
</dbReference>
<dbReference type="Proteomes" id="UP001403385">
    <property type="component" value="Unassembled WGS sequence"/>
</dbReference>
<comment type="caution">
    <text evidence="10">The sequence shown here is derived from an EMBL/GenBank/DDBJ whole genome shotgun (WGS) entry which is preliminary data.</text>
</comment>
<dbReference type="GO" id="GO:0015408">
    <property type="term" value="F:ABC-type ferric iron transporter activity"/>
    <property type="evidence" value="ECO:0007669"/>
    <property type="project" value="InterPro"/>
</dbReference>
<dbReference type="PANTHER" id="PTHR42781:SF4">
    <property type="entry name" value="SPERMIDINE_PUTRESCINE IMPORT ATP-BINDING PROTEIN POTA"/>
    <property type="match status" value="1"/>
</dbReference>
<dbReference type="Gene3D" id="3.40.50.300">
    <property type="entry name" value="P-loop containing nucleotide triphosphate hydrolases"/>
    <property type="match status" value="1"/>
</dbReference>
<dbReference type="InterPro" id="IPR027417">
    <property type="entry name" value="P-loop_NTPase"/>
</dbReference>
<evidence type="ECO:0000256" key="8">
    <source>
        <dbReference type="ARBA" id="ARBA00023136"/>
    </source>
</evidence>
<evidence type="ECO:0000256" key="5">
    <source>
        <dbReference type="ARBA" id="ARBA00022840"/>
    </source>
</evidence>
<evidence type="ECO:0000313" key="10">
    <source>
        <dbReference type="EMBL" id="MEN7551728.1"/>
    </source>
</evidence>
<keyword evidence="2" id="KW-1003">Cell membrane</keyword>
<dbReference type="InterPro" id="IPR050093">
    <property type="entry name" value="ABC_SmlMolc_Importer"/>
</dbReference>
<reference evidence="10 11" key="1">
    <citation type="submission" date="2024-04" db="EMBL/GenBank/DDBJ databases">
        <title>Novel genus in family Flammeovirgaceae.</title>
        <authorList>
            <person name="Nguyen T.H."/>
            <person name="Vuong T.Q."/>
            <person name="Le H."/>
            <person name="Kim S.-G."/>
        </authorList>
    </citation>
    <scope>NUCLEOTIDE SEQUENCE [LARGE SCALE GENOMIC DNA]</scope>
    <source>
        <strain evidence="10 11">JCM 23209</strain>
    </source>
</reference>
<dbReference type="SMART" id="SM00382">
    <property type="entry name" value="AAA"/>
    <property type="match status" value="1"/>
</dbReference>
<keyword evidence="4" id="KW-0547">Nucleotide-binding</keyword>